<protein>
    <submittedName>
        <fullName evidence="2">Uncharacterized protein</fullName>
    </submittedName>
</protein>
<keyword evidence="3" id="KW-1185">Reference proteome</keyword>
<evidence type="ECO:0000313" key="2">
    <source>
        <dbReference type="EMBL" id="KNC97939.1"/>
    </source>
</evidence>
<feature type="region of interest" description="Disordered" evidence="1">
    <location>
        <begin position="1"/>
        <end position="24"/>
    </location>
</feature>
<name>A0A0L0HAL7_SPIPD</name>
<reference evidence="2 3" key="1">
    <citation type="submission" date="2009-08" db="EMBL/GenBank/DDBJ databases">
        <title>The Genome Sequence of Spizellomyces punctatus strain DAOM BR117.</title>
        <authorList>
            <consortium name="The Broad Institute Genome Sequencing Platform"/>
            <person name="Russ C."/>
            <person name="Cuomo C."/>
            <person name="Shea T."/>
            <person name="Young S.K."/>
            <person name="Zeng Q."/>
            <person name="Koehrsen M."/>
            <person name="Haas B."/>
            <person name="Borodovsky M."/>
            <person name="Guigo R."/>
            <person name="Alvarado L."/>
            <person name="Berlin A."/>
            <person name="Bochicchio J."/>
            <person name="Borenstein D."/>
            <person name="Chapman S."/>
            <person name="Chen Z."/>
            <person name="Engels R."/>
            <person name="Freedman E."/>
            <person name="Gellesch M."/>
            <person name="Goldberg J."/>
            <person name="Griggs A."/>
            <person name="Gujja S."/>
            <person name="Heiman D."/>
            <person name="Hepburn T."/>
            <person name="Howarth C."/>
            <person name="Jen D."/>
            <person name="Larson L."/>
            <person name="Lewis B."/>
            <person name="Mehta T."/>
            <person name="Park D."/>
            <person name="Pearson M."/>
            <person name="Roberts A."/>
            <person name="Saif S."/>
            <person name="Shenoy N."/>
            <person name="Sisk P."/>
            <person name="Stolte C."/>
            <person name="Sykes S."/>
            <person name="Thomson T."/>
            <person name="Walk T."/>
            <person name="White J."/>
            <person name="Yandava C."/>
            <person name="Burger G."/>
            <person name="Gray M.W."/>
            <person name="Holland P.W.H."/>
            <person name="King N."/>
            <person name="Lang F.B.F."/>
            <person name="Roger A.J."/>
            <person name="Ruiz-Trillo I."/>
            <person name="Lander E."/>
            <person name="Nusbaum C."/>
        </authorList>
    </citation>
    <scope>NUCLEOTIDE SEQUENCE [LARGE SCALE GENOMIC DNA]</scope>
    <source>
        <strain evidence="2 3">DAOM BR117</strain>
    </source>
</reference>
<gene>
    <name evidence="2" type="ORF">SPPG_06927</name>
</gene>
<accession>A0A0L0HAL7</accession>
<evidence type="ECO:0000256" key="1">
    <source>
        <dbReference type="SAM" id="MobiDB-lite"/>
    </source>
</evidence>
<dbReference type="Proteomes" id="UP000053201">
    <property type="component" value="Unassembled WGS sequence"/>
</dbReference>
<evidence type="ECO:0000313" key="3">
    <source>
        <dbReference type="Proteomes" id="UP000053201"/>
    </source>
</evidence>
<proteinExistence type="predicted"/>
<dbReference type="GeneID" id="27690194"/>
<dbReference type="RefSeq" id="XP_016605979.1">
    <property type="nucleotide sequence ID" value="XM_016755119.1"/>
</dbReference>
<sequence length="139" mass="15780">MSLSTTFQGMSLDENGALQPSPETMAQPATFKTLTMYLLFKPKQNEHQGSYIGLCVEPMGELFKISARGFQDPSNKNVTLDYFQPTQYIGRIDRIFQRVAGRKNRFAKCQLNVTFADDIVKMIHIPEESRWCGAGGLWH</sequence>
<dbReference type="AlphaFoldDB" id="A0A0L0HAL7"/>
<organism evidence="2 3">
    <name type="scientific">Spizellomyces punctatus (strain DAOM BR117)</name>
    <dbReference type="NCBI Taxonomy" id="645134"/>
    <lineage>
        <taxon>Eukaryota</taxon>
        <taxon>Fungi</taxon>
        <taxon>Fungi incertae sedis</taxon>
        <taxon>Chytridiomycota</taxon>
        <taxon>Chytridiomycota incertae sedis</taxon>
        <taxon>Chytridiomycetes</taxon>
        <taxon>Spizellomycetales</taxon>
        <taxon>Spizellomycetaceae</taxon>
        <taxon>Spizellomyces</taxon>
    </lineage>
</organism>
<dbReference type="InParanoid" id="A0A0L0HAL7"/>
<dbReference type="VEuPathDB" id="FungiDB:SPPG_06927"/>
<dbReference type="EMBL" id="KQ257462">
    <property type="protein sequence ID" value="KNC97939.1"/>
    <property type="molecule type" value="Genomic_DNA"/>
</dbReference>
<dbReference type="OrthoDB" id="10464724at2759"/>